<dbReference type="InterPro" id="IPR036426">
    <property type="entry name" value="Bulb-type_lectin_dom_sf"/>
</dbReference>
<evidence type="ECO:0008006" key="4">
    <source>
        <dbReference type="Google" id="ProtNLM"/>
    </source>
</evidence>
<proteinExistence type="predicted"/>
<evidence type="ECO:0000256" key="1">
    <source>
        <dbReference type="SAM" id="SignalP"/>
    </source>
</evidence>
<reference evidence="2" key="1">
    <citation type="journal article" date="2020" name="bioRxiv">
        <title>Comparative genomics of Chlamydomonas.</title>
        <authorList>
            <person name="Craig R.J."/>
            <person name="Hasan A.R."/>
            <person name="Ness R.W."/>
            <person name="Keightley P.D."/>
        </authorList>
    </citation>
    <scope>NUCLEOTIDE SEQUENCE</scope>
    <source>
        <strain evidence="2">CCAP 11/70</strain>
    </source>
</reference>
<dbReference type="EMBL" id="JAEHOE010000065">
    <property type="protein sequence ID" value="KAG2490155.1"/>
    <property type="molecule type" value="Genomic_DNA"/>
</dbReference>
<name>A0A835XUS9_9CHLO</name>
<comment type="caution">
    <text evidence="2">The sequence shown here is derived from an EMBL/GenBank/DDBJ whole genome shotgun (WGS) entry which is preliminary data.</text>
</comment>
<gene>
    <name evidence="2" type="ORF">HYH03_011459</name>
</gene>
<protein>
    <recommendedName>
        <fullName evidence="4">Bulb-type lectin domain-containing protein</fullName>
    </recommendedName>
</protein>
<organism evidence="2 3">
    <name type="scientific">Edaphochlamys debaryana</name>
    <dbReference type="NCBI Taxonomy" id="47281"/>
    <lineage>
        <taxon>Eukaryota</taxon>
        <taxon>Viridiplantae</taxon>
        <taxon>Chlorophyta</taxon>
        <taxon>core chlorophytes</taxon>
        <taxon>Chlorophyceae</taxon>
        <taxon>CS clade</taxon>
        <taxon>Chlamydomonadales</taxon>
        <taxon>Chlamydomonadales incertae sedis</taxon>
        <taxon>Edaphochlamys</taxon>
    </lineage>
</organism>
<keyword evidence="3" id="KW-1185">Reference proteome</keyword>
<accession>A0A835XUS9</accession>
<feature type="chain" id="PRO_5032847627" description="Bulb-type lectin domain-containing protein" evidence="1">
    <location>
        <begin position="30"/>
        <end position="495"/>
    </location>
</feature>
<keyword evidence="1" id="KW-0732">Signal</keyword>
<dbReference type="AlphaFoldDB" id="A0A835XUS9"/>
<dbReference type="Gene3D" id="2.90.10.10">
    <property type="entry name" value="Bulb-type lectin domain"/>
    <property type="match status" value="1"/>
</dbReference>
<evidence type="ECO:0000313" key="3">
    <source>
        <dbReference type="Proteomes" id="UP000612055"/>
    </source>
</evidence>
<dbReference type="Proteomes" id="UP000612055">
    <property type="component" value="Unassembled WGS sequence"/>
</dbReference>
<feature type="signal peptide" evidence="1">
    <location>
        <begin position="1"/>
        <end position="29"/>
    </location>
</feature>
<evidence type="ECO:0000313" key="2">
    <source>
        <dbReference type="EMBL" id="KAG2490155.1"/>
    </source>
</evidence>
<sequence>MATGSRQRGASRAVLKALLLGGLATAAVAFGAVESGPSDMESELGIRRKLLLSTGAKAFYAELSDANGALTVYENATRRVVWSTNATRAVVGTTKNFFFAVSGTGIAAVLINAHGRNRTNFITSNKHVGQLFTEAIGPDFPPYTLSLRDTGMLVLKNKNNATAWTSTVNMRPIVPCVNYSTIDVDYGDSKRRICNCPQGYTTVARFWQAEDAVCYPFPTPSVILSDASAFRWDDPFSASIGGINSSIYTNGYSKLKEWIFWNRIMVHNMTYRAPAAPATVNASRMCLTAHPLLRQVLASIEPCVEDTNNPNFNQFWLFLAVTDQRQVVQCMAGWHEKYQCLTVEESYSRTSPDGSNKRYQPTYTQVSVKDCFWDPASASDVPSAASSNSTYTQLFRMRGMTDAATVRPLSTDLGRHRRSLLRAGATSGASAAQQRTNAFAAPVDLLSASGITWGDDGEDRLPWERDDVDMGAVTGWRRKLMEQAMGKQQQQRAEE</sequence>